<dbReference type="PANTHER" id="PTHR11228:SF7">
    <property type="entry name" value="PQQA PEPTIDE CYCLASE"/>
    <property type="match status" value="1"/>
</dbReference>
<evidence type="ECO:0000259" key="8">
    <source>
        <dbReference type="Pfam" id="PF04055"/>
    </source>
</evidence>
<dbReference type="InterPro" id="IPR058240">
    <property type="entry name" value="rSAM_sf"/>
</dbReference>
<comment type="cofactor">
    <cofactor evidence="1">
        <name>[4Fe-4S] cluster</name>
        <dbReference type="ChEBI" id="CHEBI:49883"/>
    </cofactor>
</comment>
<feature type="domain" description="Radical SAM core" evidence="8">
    <location>
        <begin position="10"/>
        <end position="100"/>
    </location>
</feature>
<evidence type="ECO:0000256" key="3">
    <source>
        <dbReference type="ARBA" id="ARBA00022691"/>
    </source>
</evidence>
<dbReference type="SFLD" id="SFLDS00029">
    <property type="entry name" value="Radical_SAM"/>
    <property type="match status" value="1"/>
</dbReference>
<dbReference type="Pfam" id="PF04055">
    <property type="entry name" value="Radical_SAM"/>
    <property type="match status" value="1"/>
</dbReference>
<evidence type="ECO:0000256" key="7">
    <source>
        <dbReference type="ARBA" id="ARBA00023014"/>
    </source>
</evidence>
<organism evidence="9 10">
    <name type="scientific">Arachnia rubra</name>
    <dbReference type="NCBI Taxonomy" id="1547448"/>
    <lineage>
        <taxon>Bacteria</taxon>
        <taxon>Bacillati</taxon>
        <taxon>Actinomycetota</taxon>
        <taxon>Actinomycetes</taxon>
        <taxon>Propionibacteriales</taxon>
        <taxon>Propionibacteriaceae</taxon>
        <taxon>Arachnia</taxon>
    </lineage>
</organism>
<sequence length="228" mass="25813">MRNGYRVYLSLTSNCNLDCPFCCMYSGTGRETFIEVRRAFDILDMANARGVPVEVQLEGGEPFTHPGFWVILHYALTLDNIVKVNILTNGIDLISHLEHMVMLRRERPEVAFCLKVSVNYWILKEISGHMDTVAAAVFAVRHVKGVDVLLNVRERVNDDYRGMIDSYGLLDVSSIYKLQSYGRLSKAGRLYGKPVIVQNIDEWAVYGSDGTPFGHDLIGRSEHERTLP</sequence>
<dbReference type="CDD" id="cd01335">
    <property type="entry name" value="Radical_SAM"/>
    <property type="match status" value="1"/>
</dbReference>
<accession>A0ABX7Y490</accession>
<dbReference type="SUPFAM" id="SSF102114">
    <property type="entry name" value="Radical SAM enzymes"/>
    <property type="match status" value="1"/>
</dbReference>
<keyword evidence="7" id="KW-0411">Iron-sulfur</keyword>
<reference evidence="9 10" key="1">
    <citation type="submission" date="2021-03" db="EMBL/GenBank/DDBJ databases">
        <title>Human Oral Microbial Genomes.</title>
        <authorList>
            <person name="Johnston C.D."/>
            <person name="Chen T."/>
            <person name="Dewhirst F.E."/>
        </authorList>
    </citation>
    <scope>NUCLEOTIDE SEQUENCE [LARGE SCALE GENOMIC DNA]</scope>
    <source>
        <strain evidence="9 10">DSMZ 100122</strain>
    </source>
</reference>
<evidence type="ECO:0000256" key="2">
    <source>
        <dbReference type="ARBA" id="ARBA00022485"/>
    </source>
</evidence>
<evidence type="ECO:0000313" key="10">
    <source>
        <dbReference type="Proteomes" id="UP000678513"/>
    </source>
</evidence>
<keyword evidence="3" id="KW-0949">S-adenosyl-L-methionine</keyword>
<dbReference type="PANTHER" id="PTHR11228">
    <property type="entry name" value="RADICAL SAM DOMAIN PROTEIN"/>
    <property type="match status" value="1"/>
</dbReference>
<evidence type="ECO:0000313" key="9">
    <source>
        <dbReference type="EMBL" id="QUC07343.1"/>
    </source>
</evidence>
<keyword evidence="5" id="KW-0560">Oxidoreductase</keyword>
<name>A0ABX7Y490_9ACTN</name>
<evidence type="ECO:0000256" key="6">
    <source>
        <dbReference type="ARBA" id="ARBA00023004"/>
    </source>
</evidence>
<keyword evidence="4" id="KW-0479">Metal-binding</keyword>
<dbReference type="InterPro" id="IPR000385">
    <property type="entry name" value="MoaA_NifB_PqqE_Fe-S-bd_CS"/>
</dbReference>
<dbReference type="InterPro" id="IPR007197">
    <property type="entry name" value="rSAM"/>
</dbReference>
<keyword evidence="10" id="KW-1185">Reference proteome</keyword>
<dbReference type="RefSeq" id="WP_212321740.1">
    <property type="nucleotide sequence ID" value="NZ_AP024463.1"/>
</dbReference>
<evidence type="ECO:0000256" key="4">
    <source>
        <dbReference type="ARBA" id="ARBA00022723"/>
    </source>
</evidence>
<dbReference type="PROSITE" id="PS01305">
    <property type="entry name" value="MOAA_NIFB_PQQE"/>
    <property type="match status" value="1"/>
</dbReference>
<dbReference type="InterPro" id="IPR050377">
    <property type="entry name" value="Radical_SAM_PqqE_MftC-like"/>
</dbReference>
<gene>
    <name evidence="9" type="ORF">J5A65_10400</name>
</gene>
<protein>
    <submittedName>
        <fullName evidence="9">Radical SAM protein</fullName>
    </submittedName>
</protein>
<dbReference type="EMBL" id="CP072384">
    <property type="protein sequence ID" value="QUC07343.1"/>
    <property type="molecule type" value="Genomic_DNA"/>
</dbReference>
<keyword evidence="2" id="KW-0004">4Fe-4S</keyword>
<proteinExistence type="predicted"/>
<evidence type="ECO:0000256" key="1">
    <source>
        <dbReference type="ARBA" id="ARBA00001966"/>
    </source>
</evidence>
<dbReference type="InterPro" id="IPR013785">
    <property type="entry name" value="Aldolase_TIM"/>
</dbReference>
<evidence type="ECO:0000256" key="5">
    <source>
        <dbReference type="ARBA" id="ARBA00023002"/>
    </source>
</evidence>
<keyword evidence="6" id="KW-0408">Iron</keyword>
<dbReference type="Gene3D" id="3.20.20.70">
    <property type="entry name" value="Aldolase class I"/>
    <property type="match status" value="1"/>
</dbReference>
<dbReference type="Proteomes" id="UP000678513">
    <property type="component" value="Chromosome"/>
</dbReference>